<proteinExistence type="predicted"/>
<reference evidence="2 4" key="1">
    <citation type="submission" date="2016-10" db="EMBL/GenBank/DDBJ databases">
        <authorList>
            <person name="Varghese N."/>
            <person name="Submissions S."/>
        </authorList>
    </citation>
    <scope>NUCLEOTIDE SEQUENCE [LARGE SCALE GENOMIC DNA]</scope>
    <source>
        <strain evidence="2 4">DSM 19299</strain>
    </source>
</reference>
<dbReference type="Proteomes" id="UP000199426">
    <property type="component" value="Unassembled WGS sequence"/>
</dbReference>
<evidence type="ECO:0008006" key="6">
    <source>
        <dbReference type="Google" id="ProtNLM"/>
    </source>
</evidence>
<dbReference type="Proteomes" id="UP000251670">
    <property type="component" value="Unassembled WGS sequence"/>
</dbReference>
<evidence type="ECO:0000313" key="5">
    <source>
        <dbReference type="Proteomes" id="UP000251670"/>
    </source>
</evidence>
<dbReference type="AlphaFoldDB" id="A0A2X2Z6G5"/>
<organism evidence="3 5">
    <name type="scientific">Chryseobacterium jejuense</name>
    <dbReference type="NCBI Taxonomy" id="445960"/>
    <lineage>
        <taxon>Bacteria</taxon>
        <taxon>Pseudomonadati</taxon>
        <taxon>Bacteroidota</taxon>
        <taxon>Flavobacteriia</taxon>
        <taxon>Flavobacteriales</taxon>
        <taxon>Weeksellaceae</taxon>
        <taxon>Chryseobacterium group</taxon>
        <taxon>Chryseobacterium</taxon>
    </lineage>
</organism>
<evidence type="ECO:0000256" key="1">
    <source>
        <dbReference type="SAM" id="SignalP"/>
    </source>
</evidence>
<keyword evidence="1" id="KW-0732">Signal</keyword>
<keyword evidence="4" id="KW-1185">Reference proteome</keyword>
<accession>A0A2X2Z6G5</accession>
<feature type="chain" id="PRO_5016955282" description="Nuclear transport factor 2 family protein" evidence="1">
    <location>
        <begin position="22"/>
        <end position="168"/>
    </location>
</feature>
<evidence type="ECO:0000313" key="4">
    <source>
        <dbReference type="Proteomes" id="UP000199426"/>
    </source>
</evidence>
<evidence type="ECO:0000313" key="2">
    <source>
        <dbReference type="EMBL" id="SDJ32305.1"/>
    </source>
</evidence>
<dbReference type="OrthoDB" id="1260005at2"/>
<evidence type="ECO:0000313" key="3">
    <source>
        <dbReference type="EMBL" id="SQB45369.1"/>
    </source>
</evidence>
<dbReference type="EMBL" id="FNEG01000005">
    <property type="protein sequence ID" value="SDJ32305.1"/>
    <property type="molecule type" value="Genomic_DNA"/>
</dbReference>
<protein>
    <recommendedName>
        <fullName evidence="6">Nuclear transport factor 2 family protein</fullName>
    </recommendedName>
</protein>
<dbReference type="EMBL" id="UAWB01000006">
    <property type="protein sequence ID" value="SQB45369.1"/>
    <property type="molecule type" value="Genomic_DNA"/>
</dbReference>
<name>A0A2X2Z6G5_CHRJE</name>
<dbReference type="STRING" id="445960.SAMN05421542_3183"/>
<feature type="signal peptide" evidence="1">
    <location>
        <begin position="1"/>
        <end position="21"/>
    </location>
</feature>
<gene>
    <name evidence="3" type="ORF">NCTC13492_02711</name>
    <name evidence="2" type="ORF">SAMN05421542_3183</name>
</gene>
<sequence length="168" mass="19635">MRSILVLICGLLFSVSIYGQAKNSADEISAQDKILLQKFWKDFTEAVIKNDKAKLETLCEFPFYCRPCIDYTEYKNGNPVTVKVTKQLFHKKHYKIFFEQELKAEVKKQQKFNVKFFHPYFNQEVKIHGISFLYTKVPPSDHWEGVQGMISLKKKDGKFKITGIETIP</sequence>
<reference evidence="3 5" key="2">
    <citation type="submission" date="2018-06" db="EMBL/GenBank/DDBJ databases">
        <authorList>
            <consortium name="Pathogen Informatics"/>
            <person name="Doyle S."/>
        </authorList>
    </citation>
    <scope>NUCLEOTIDE SEQUENCE [LARGE SCALE GENOMIC DNA]</scope>
    <source>
        <strain evidence="3 5">NCTC13492</strain>
    </source>
</reference>
<dbReference type="RefSeq" id="WP_089737428.1">
    <property type="nucleotide sequence ID" value="NZ_FNEG01000005.1"/>
</dbReference>